<name>A0A8V0XPB0_CHICK</name>
<dbReference type="Proteomes" id="UP000000539">
    <property type="component" value="Chromosome 5"/>
</dbReference>
<dbReference type="InterPro" id="IPR036259">
    <property type="entry name" value="MFS_trans_sf"/>
</dbReference>
<feature type="transmembrane region" description="Helical" evidence="7">
    <location>
        <begin position="271"/>
        <end position="291"/>
    </location>
</feature>
<dbReference type="InterPro" id="IPR049680">
    <property type="entry name" value="FLVCR1-2_SLC49-like"/>
</dbReference>
<dbReference type="PANTHER" id="PTHR10924:SF3">
    <property type="entry name" value="HEME TRANSPORTER FLVCR2"/>
    <property type="match status" value="1"/>
</dbReference>
<dbReference type="OrthoDB" id="422206at2759"/>
<evidence type="ECO:0000313" key="9">
    <source>
        <dbReference type="Proteomes" id="UP000000539"/>
    </source>
</evidence>
<feature type="transmembrane region" description="Helical" evidence="7">
    <location>
        <begin position="245"/>
        <end position="265"/>
    </location>
</feature>
<gene>
    <name evidence="8" type="primary">FLVCR2</name>
</gene>
<evidence type="ECO:0000256" key="6">
    <source>
        <dbReference type="ARBA" id="ARBA00023136"/>
    </source>
</evidence>
<evidence type="ECO:0000256" key="2">
    <source>
        <dbReference type="ARBA" id="ARBA00022448"/>
    </source>
</evidence>
<keyword evidence="6 7" id="KW-0472">Membrane</keyword>
<reference evidence="8" key="3">
    <citation type="submission" date="2025-09" db="UniProtKB">
        <authorList>
            <consortium name="Ensembl"/>
        </authorList>
    </citation>
    <scope>IDENTIFICATION</scope>
    <source>
        <strain evidence="8">broiler</strain>
    </source>
</reference>
<keyword evidence="2" id="KW-0813">Transport</keyword>
<comment type="subcellular location">
    <subcellularLocation>
        <location evidence="1">Cell membrane</location>
        <topology evidence="1">Multi-pass membrane protein</topology>
    </subcellularLocation>
</comment>
<keyword evidence="5 7" id="KW-1133">Transmembrane helix</keyword>
<dbReference type="PANTHER" id="PTHR10924">
    <property type="entry name" value="MAJOR FACILITATOR SUPERFAMILY PROTEIN-RELATED"/>
    <property type="match status" value="1"/>
</dbReference>
<dbReference type="Ensembl" id="ENSGALT00010011915.1">
    <property type="protein sequence ID" value="ENSGALP00010006670.1"/>
    <property type="gene ID" value="ENSGALG00010005057.1"/>
</dbReference>
<dbReference type="GO" id="GO:0022857">
    <property type="term" value="F:transmembrane transporter activity"/>
    <property type="evidence" value="ECO:0007669"/>
    <property type="project" value="InterPro"/>
</dbReference>
<evidence type="ECO:0000256" key="7">
    <source>
        <dbReference type="SAM" id="Phobius"/>
    </source>
</evidence>
<feature type="transmembrane region" description="Helical" evidence="7">
    <location>
        <begin position="152"/>
        <end position="171"/>
    </location>
</feature>
<reference evidence="8" key="1">
    <citation type="submission" date="2020-11" db="EMBL/GenBank/DDBJ databases">
        <title>Gallus gallus (Chicken) genome, bGalGal1, GRCg7b, maternal haplotype autosomes + Z &amp; W.</title>
        <authorList>
            <person name="Warren W."/>
            <person name="Formenti G."/>
            <person name="Fedrigo O."/>
            <person name="Haase B."/>
            <person name="Mountcastle J."/>
            <person name="Balacco J."/>
            <person name="Tracey A."/>
            <person name="Schneider V."/>
            <person name="Okimoto R."/>
            <person name="Cheng H."/>
            <person name="Hawken R."/>
            <person name="Howe K."/>
            <person name="Jarvis E.D."/>
        </authorList>
    </citation>
    <scope>NUCLEOTIDE SEQUENCE [LARGE SCALE GENOMIC DNA]</scope>
    <source>
        <strain evidence="8">Broiler</strain>
    </source>
</reference>
<keyword evidence="9" id="KW-1185">Reference proteome</keyword>
<feature type="transmembrane region" description="Helical" evidence="7">
    <location>
        <begin position="183"/>
        <end position="199"/>
    </location>
</feature>
<evidence type="ECO:0000256" key="4">
    <source>
        <dbReference type="ARBA" id="ARBA00022692"/>
    </source>
</evidence>
<sequence>MNKPFKRQSLLQRRFLLLLLDKFGHRESKLKDADVFYTLNFTSPCTVPQAVLSSCVPRLPSCTGANGSILCLVSVFKEKPPYPPSRAQALIQSRPAEEYSYVQSILRLLRNANFVLLMVTYGLNTGCFYSLSTLLNRMVIHHYPKEEVNAGRIGLTIVLSGMAGALISGLWLDRTKTYKQTTLVVYVMSLLGMVVYTFTLNLGHLWVVFVTAGVLGFFMTGYLPLGFEFAAELTYPESEGTSSGLLNVSAQIFGIAFTISQGQIIDHFGTKAGNLFLCSFLLLGSIMTAFIKADLRRQQANVENEHTKAMPEACTAPIVLEESKL</sequence>
<reference evidence="8" key="2">
    <citation type="submission" date="2025-08" db="UniProtKB">
        <authorList>
            <consortium name="Ensembl"/>
        </authorList>
    </citation>
    <scope>IDENTIFICATION</scope>
    <source>
        <strain evidence="8">broiler</strain>
    </source>
</reference>
<dbReference type="Gene3D" id="1.20.1250.20">
    <property type="entry name" value="MFS general substrate transporter like domains"/>
    <property type="match status" value="1"/>
</dbReference>
<evidence type="ECO:0000256" key="1">
    <source>
        <dbReference type="ARBA" id="ARBA00004651"/>
    </source>
</evidence>
<feature type="transmembrane region" description="Helical" evidence="7">
    <location>
        <begin position="205"/>
        <end position="225"/>
    </location>
</feature>
<accession>A0A8V0XPB0</accession>
<evidence type="ECO:0000256" key="3">
    <source>
        <dbReference type="ARBA" id="ARBA00022475"/>
    </source>
</evidence>
<organism evidence="8 9">
    <name type="scientific">Gallus gallus</name>
    <name type="common">Chicken</name>
    <dbReference type="NCBI Taxonomy" id="9031"/>
    <lineage>
        <taxon>Eukaryota</taxon>
        <taxon>Metazoa</taxon>
        <taxon>Chordata</taxon>
        <taxon>Craniata</taxon>
        <taxon>Vertebrata</taxon>
        <taxon>Euteleostomi</taxon>
        <taxon>Archelosauria</taxon>
        <taxon>Archosauria</taxon>
        <taxon>Dinosauria</taxon>
        <taxon>Saurischia</taxon>
        <taxon>Theropoda</taxon>
        <taxon>Coelurosauria</taxon>
        <taxon>Aves</taxon>
        <taxon>Neognathae</taxon>
        <taxon>Galloanserae</taxon>
        <taxon>Galliformes</taxon>
        <taxon>Phasianidae</taxon>
        <taxon>Phasianinae</taxon>
        <taxon>Gallus</taxon>
    </lineage>
</organism>
<dbReference type="FunFam" id="1.20.1250.20:FF:000092">
    <property type="entry name" value="Feline leukemia virus subgroup C receptor-related protein 2 isoform 1"/>
    <property type="match status" value="1"/>
</dbReference>
<keyword evidence="3" id="KW-1003">Cell membrane</keyword>
<keyword evidence="4 7" id="KW-0812">Transmembrane</keyword>
<dbReference type="InterPro" id="IPR011701">
    <property type="entry name" value="MFS"/>
</dbReference>
<protein>
    <submittedName>
        <fullName evidence="8">FLVCR choline and putative heme transporter 2</fullName>
    </submittedName>
</protein>
<feature type="transmembrane region" description="Helical" evidence="7">
    <location>
        <begin position="114"/>
        <end position="132"/>
    </location>
</feature>
<dbReference type="SUPFAM" id="SSF103473">
    <property type="entry name" value="MFS general substrate transporter"/>
    <property type="match status" value="1"/>
</dbReference>
<evidence type="ECO:0000313" key="8">
    <source>
        <dbReference type="Ensembl" id="ENSGALP00010006670.1"/>
    </source>
</evidence>
<evidence type="ECO:0000256" key="5">
    <source>
        <dbReference type="ARBA" id="ARBA00022989"/>
    </source>
</evidence>
<dbReference type="GeneTree" id="ENSGT01030000234625"/>
<dbReference type="Pfam" id="PF07690">
    <property type="entry name" value="MFS_1"/>
    <property type="match status" value="1"/>
</dbReference>
<dbReference type="AlphaFoldDB" id="A0A8V0XPB0"/>
<dbReference type="GO" id="GO:0005886">
    <property type="term" value="C:plasma membrane"/>
    <property type="evidence" value="ECO:0007669"/>
    <property type="project" value="UniProtKB-SubCell"/>
</dbReference>
<proteinExistence type="predicted"/>